<dbReference type="Gene3D" id="1.10.286.10">
    <property type="match status" value="1"/>
</dbReference>
<evidence type="ECO:0000256" key="9">
    <source>
        <dbReference type="ARBA" id="ARBA00023134"/>
    </source>
</evidence>
<keyword evidence="5 10" id="KW-0554">One-carbon metabolism</keyword>
<organism evidence="12 13">
    <name type="scientific">Daeguia caeni</name>
    <dbReference type="NCBI Taxonomy" id="439612"/>
    <lineage>
        <taxon>Bacteria</taxon>
        <taxon>Pseudomonadati</taxon>
        <taxon>Pseudomonadota</taxon>
        <taxon>Alphaproteobacteria</taxon>
        <taxon>Hyphomicrobiales</taxon>
        <taxon>Brucellaceae</taxon>
        <taxon>Daeguia</taxon>
    </lineage>
</organism>
<dbReference type="EC" id="3.5.4.16" evidence="10"/>
<feature type="binding site" evidence="10">
    <location>
        <position position="105"/>
    </location>
    <ligand>
        <name>Zn(2+)</name>
        <dbReference type="ChEBI" id="CHEBI:29105"/>
    </ligand>
</feature>
<name>A0ABV9H745_9HYPH</name>
<reference evidence="13" key="1">
    <citation type="journal article" date="2019" name="Int. J. Syst. Evol. Microbiol.">
        <title>The Global Catalogue of Microorganisms (GCM) 10K type strain sequencing project: providing services to taxonomists for standard genome sequencing and annotation.</title>
        <authorList>
            <consortium name="The Broad Institute Genomics Platform"/>
            <consortium name="The Broad Institute Genome Sequencing Center for Infectious Disease"/>
            <person name="Wu L."/>
            <person name="Ma J."/>
        </authorList>
    </citation>
    <scope>NUCLEOTIDE SEQUENCE [LARGE SCALE GENOMIC DNA]</scope>
    <source>
        <strain evidence="13">CGMCC 1.15731</strain>
    </source>
</reference>
<evidence type="ECO:0000313" key="12">
    <source>
        <dbReference type="EMBL" id="MFC4625051.1"/>
    </source>
</evidence>
<evidence type="ECO:0000256" key="10">
    <source>
        <dbReference type="HAMAP-Rule" id="MF_00223"/>
    </source>
</evidence>
<keyword evidence="13" id="KW-1185">Reference proteome</keyword>
<evidence type="ECO:0000259" key="11">
    <source>
        <dbReference type="Pfam" id="PF01227"/>
    </source>
</evidence>
<feature type="binding site" evidence="10">
    <location>
        <position position="108"/>
    </location>
    <ligand>
        <name>Zn(2+)</name>
        <dbReference type="ChEBI" id="CHEBI:29105"/>
    </ligand>
</feature>
<dbReference type="NCBIfam" id="NF006826">
    <property type="entry name" value="PRK09347.1-3"/>
    <property type="match status" value="1"/>
</dbReference>
<comment type="similarity">
    <text evidence="3 10">Belongs to the GTP cyclohydrolase I family.</text>
</comment>
<evidence type="ECO:0000256" key="8">
    <source>
        <dbReference type="ARBA" id="ARBA00022833"/>
    </source>
</evidence>
<dbReference type="HAMAP" id="MF_00223">
    <property type="entry name" value="FolE"/>
    <property type="match status" value="1"/>
</dbReference>
<dbReference type="NCBIfam" id="NF006825">
    <property type="entry name" value="PRK09347.1-2"/>
    <property type="match status" value="1"/>
</dbReference>
<comment type="subunit">
    <text evidence="4">Toroid-shaped homodecamer, composed of two pentamers of five dimers.</text>
</comment>
<dbReference type="InterPro" id="IPR043134">
    <property type="entry name" value="GTP-CH-I_N"/>
</dbReference>
<comment type="pathway">
    <text evidence="2 10">Cofactor biosynthesis; 7,8-dihydroneopterin triphosphate biosynthesis; 7,8-dihydroneopterin triphosphate from GTP: step 1/1.</text>
</comment>
<evidence type="ECO:0000256" key="2">
    <source>
        <dbReference type="ARBA" id="ARBA00005080"/>
    </source>
</evidence>
<evidence type="ECO:0000256" key="6">
    <source>
        <dbReference type="ARBA" id="ARBA00022723"/>
    </source>
</evidence>
<comment type="catalytic activity">
    <reaction evidence="1 10">
        <text>GTP + H2O = 7,8-dihydroneopterin 3'-triphosphate + formate + H(+)</text>
        <dbReference type="Rhea" id="RHEA:17473"/>
        <dbReference type="ChEBI" id="CHEBI:15377"/>
        <dbReference type="ChEBI" id="CHEBI:15378"/>
        <dbReference type="ChEBI" id="CHEBI:15740"/>
        <dbReference type="ChEBI" id="CHEBI:37565"/>
        <dbReference type="ChEBI" id="CHEBI:58462"/>
        <dbReference type="EC" id="3.5.4.16"/>
    </reaction>
</comment>
<dbReference type="NCBIfam" id="TIGR00063">
    <property type="entry name" value="folE"/>
    <property type="match status" value="1"/>
</dbReference>
<feature type="domain" description="GTP cyclohydrolase I" evidence="11">
    <location>
        <begin position="35"/>
        <end position="213"/>
    </location>
</feature>
<dbReference type="SUPFAM" id="SSF55620">
    <property type="entry name" value="Tetrahydrobiopterin biosynthesis enzymes-like"/>
    <property type="match status" value="1"/>
</dbReference>
<dbReference type="PANTHER" id="PTHR11109">
    <property type="entry name" value="GTP CYCLOHYDROLASE I"/>
    <property type="match status" value="1"/>
</dbReference>
<gene>
    <name evidence="10 12" type="primary">folE</name>
    <name evidence="12" type="ORF">ACFO1V_07440</name>
</gene>
<accession>A0ABV9H745</accession>
<dbReference type="Gene3D" id="3.30.1130.10">
    <property type="match status" value="1"/>
</dbReference>
<evidence type="ECO:0000256" key="4">
    <source>
        <dbReference type="ARBA" id="ARBA00011857"/>
    </source>
</evidence>
<evidence type="ECO:0000256" key="5">
    <source>
        <dbReference type="ARBA" id="ARBA00022563"/>
    </source>
</evidence>
<evidence type="ECO:0000256" key="1">
    <source>
        <dbReference type="ARBA" id="ARBA00001052"/>
    </source>
</evidence>
<dbReference type="InterPro" id="IPR018234">
    <property type="entry name" value="GTP_CycHdrlase_I_CS"/>
</dbReference>
<evidence type="ECO:0000256" key="7">
    <source>
        <dbReference type="ARBA" id="ARBA00022801"/>
    </source>
</evidence>
<sequence length="214" mass="24014">MDARIINHDNSSRLRADKFVSVTDEQARPSREEAEAAVRTLLRWIGEDPEREGLLDTPSRVAKAYSELFSGYHENPEDVLGTTFEEVAGYNDLVLVRDISFFSHCEHHMVPIIGKAHVAYLPDGKVVGLSKIARVVEIFARRLQTQESITAQVANSIQRILKPRGVAVLIEAEHMCMAMRGIQKQGSSTLTTTFTGAFNEQPELQARFMTMIRT</sequence>
<comment type="subunit">
    <text evidence="10">Homopolymer.</text>
</comment>
<dbReference type="InterPro" id="IPR001474">
    <property type="entry name" value="GTP_CycHdrlase_I"/>
</dbReference>
<dbReference type="EMBL" id="JBHSEL010000051">
    <property type="protein sequence ID" value="MFC4625051.1"/>
    <property type="molecule type" value="Genomic_DNA"/>
</dbReference>
<keyword evidence="6 10" id="KW-0479">Metal-binding</keyword>
<proteinExistence type="inferred from homology"/>
<dbReference type="PANTHER" id="PTHR11109:SF7">
    <property type="entry name" value="GTP CYCLOHYDROLASE 1"/>
    <property type="match status" value="1"/>
</dbReference>
<dbReference type="GO" id="GO:0003934">
    <property type="term" value="F:GTP cyclohydrolase I activity"/>
    <property type="evidence" value="ECO:0007669"/>
    <property type="project" value="UniProtKB-EC"/>
</dbReference>
<dbReference type="PROSITE" id="PS00859">
    <property type="entry name" value="GTP_CYCLOHYDROL_1_1"/>
    <property type="match status" value="1"/>
</dbReference>
<feature type="binding site" evidence="10">
    <location>
        <position position="176"/>
    </location>
    <ligand>
        <name>Zn(2+)</name>
        <dbReference type="ChEBI" id="CHEBI:29105"/>
    </ligand>
</feature>
<keyword evidence="7 10" id="KW-0378">Hydrolase</keyword>
<protein>
    <recommendedName>
        <fullName evidence="10">GTP cyclohydrolase 1</fullName>
        <ecNumber evidence="10">3.5.4.16</ecNumber>
    </recommendedName>
    <alternativeName>
        <fullName evidence="10">GTP cyclohydrolase I</fullName>
        <shortName evidence="10">GTP-CH-I</shortName>
    </alternativeName>
</protein>
<comment type="caution">
    <text evidence="12">The sequence shown here is derived from an EMBL/GenBank/DDBJ whole genome shotgun (WGS) entry which is preliminary data.</text>
</comment>
<dbReference type="InterPro" id="IPR020602">
    <property type="entry name" value="GTP_CycHdrlase_I_dom"/>
</dbReference>
<dbReference type="RefSeq" id="WP_374832538.1">
    <property type="nucleotide sequence ID" value="NZ_JBHEEZ010000016.1"/>
</dbReference>
<evidence type="ECO:0000256" key="3">
    <source>
        <dbReference type="ARBA" id="ARBA00008085"/>
    </source>
</evidence>
<evidence type="ECO:0000313" key="13">
    <source>
        <dbReference type="Proteomes" id="UP001596042"/>
    </source>
</evidence>
<keyword evidence="8 10" id="KW-0862">Zinc</keyword>
<keyword evidence="9 10" id="KW-0342">GTP-binding</keyword>
<keyword evidence="10" id="KW-0547">Nucleotide-binding</keyword>
<dbReference type="Proteomes" id="UP001596042">
    <property type="component" value="Unassembled WGS sequence"/>
</dbReference>
<dbReference type="InterPro" id="IPR043133">
    <property type="entry name" value="GTP-CH-I_C/QueF"/>
</dbReference>
<dbReference type="Pfam" id="PF01227">
    <property type="entry name" value="GTP_cyclohydroI"/>
    <property type="match status" value="1"/>
</dbReference>